<dbReference type="InParanoid" id="A0A1X7STV6"/>
<dbReference type="OrthoDB" id="5984813at2759"/>
<dbReference type="EnsemblMetazoa" id="Aqu2.1.05574_001">
    <property type="protein sequence ID" value="Aqu2.1.05574_001"/>
    <property type="gene ID" value="Aqu2.1.05574"/>
</dbReference>
<protein>
    <submittedName>
        <fullName evidence="1">Uncharacterized protein</fullName>
    </submittedName>
</protein>
<name>A0A1X7STV6_AMPQE</name>
<reference evidence="1" key="1">
    <citation type="submission" date="2017-05" db="UniProtKB">
        <authorList>
            <consortium name="EnsemblMetazoa"/>
        </authorList>
    </citation>
    <scope>IDENTIFICATION</scope>
</reference>
<proteinExistence type="predicted"/>
<evidence type="ECO:0000313" key="1">
    <source>
        <dbReference type="EnsemblMetazoa" id="Aqu2.1.05574_001"/>
    </source>
</evidence>
<accession>A0A1X7STV6</accession>
<organism evidence="1">
    <name type="scientific">Amphimedon queenslandica</name>
    <name type="common">Sponge</name>
    <dbReference type="NCBI Taxonomy" id="400682"/>
    <lineage>
        <taxon>Eukaryota</taxon>
        <taxon>Metazoa</taxon>
        <taxon>Porifera</taxon>
        <taxon>Demospongiae</taxon>
        <taxon>Heteroscleromorpha</taxon>
        <taxon>Haplosclerida</taxon>
        <taxon>Niphatidae</taxon>
        <taxon>Amphimedon</taxon>
    </lineage>
</organism>
<dbReference type="AlphaFoldDB" id="A0A1X7STV6"/>
<sequence length="158" mass="18002">MSERTDLPLDVDEKMLQLKKECAKTKEVKYKSLMNHVKSQLPPDRLRLFEVSIERGSSTWLTALPLKEYGFDLSKGEFRDAISLRYGWRPSDLPLTCVCGESFAVAHSLMCVYKGLITQGHNDIRDLSVSLLKEVYPNVTRKPTIQPLWGISTIQDSI</sequence>